<gene>
    <name evidence="1" type="ORF">O6P43_006118</name>
</gene>
<sequence length="245" mass="26760">MQLKLETLPPKKGIGLVPSILLKKLHWHTTEQPGPCAAHVLAPISYITDTPPGSSVTSIISPDEQVHQTHDLSSLFVPNSVTRQPDPITQITEKSQFSGGFPVLTGGDTWATSGLYQQQHQEQMNYSDNMPNFHQMYDNNELPPLPSCDIDTSSSLGTSGYFGEPNNSNSGYEMGQGVWNTICYLEPSTITMAAGFESSSGSSNPYLGFDSNDYVHSPLFSRMPPVTETVPEGFDFGHSAYFCSE</sequence>
<reference evidence="1" key="1">
    <citation type="journal article" date="2023" name="Science">
        <title>Elucidation of the pathway for biosynthesis of saponin adjuvants from the soapbark tree.</title>
        <authorList>
            <person name="Reed J."/>
            <person name="Orme A."/>
            <person name="El-Demerdash A."/>
            <person name="Owen C."/>
            <person name="Martin L.B.B."/>
            <person name="Misra R.C."/>
            <person name="Kikuchi S."/>
            <person name="Rejzek M."/>
            <person name="Martin A.C."/>
            <person name="Harkess A."/>
            <person name="Leebens-Mack J."/>
            <person name="Louveau T."/>
            <person name="Stephenson M.J."/>
            <person name="Osbourn A."/>
        </authorList>
    </citation>
    <scope>NUCLEOTIDE SEQUENCE</scope>
    <source>
        <strain evidence="1">S10</strain>
    </source>
</reference>
<dbReference type="EMBL" id="JARAOO010000003">
    <property type="protein sequence ID" value="KAJ7976321.1"/>
    <property type="molecule type" value="Genomic_DNA"/>
</dbReference>
<keyword evidence="2" id="KW-1185">Reference proteome</keyword>
<organism evidence="1 2">
    <name type="scientific">Quillaja saponaria</name>
    <name type="common">Soap bark tree</name>
    <dbReference type="NCBI Taxonomy" id="32244"/>
    <lineage>
        <taxon>Eukaryota</taxon>
        <taxon>Viridiplantae</taxon>
        <taxon>Streptophyta</taxon>
        <taxon>Embryophyta</taxon>
        <taxon>Tracheophyta</taxon>
        <taxon>Spermatophyta</taxon>
        <taxon>Magnoliopsida</taxon>
        <taxon>eudicotyledons</taxon>
        <taxon>Gunneridae</taxon>
        <taxon>Pentapetalae</taxon>
        <taxon>rosids</taxon>
        <taxon>fabids</taxon>
        <taxon>Fabales</taxon>
        <taxon>Quillajaceae</taxon>
        <taxon>Quillaja</taxon>
    </lineage>
</organism>
<proteinExistence type="predicted"/>
<protein>
    <submittedName>
        <fullName evidence="1">Ethylene-responsive transcription factor LEP-like</fullName>
    </submittedName>
</protein>
<evidence type="ECO:0000313" key="2">
    <source>
        <dbReference type="Proteomes" id="UP001163823"/>
    </source>
</evidence>
<evidence type="ECO:0000313" key="1">
    <source>
        <dbReference type="EMBL" id="KAJ7976321.1"/>
    </source>
</evidence>
<dbReference type="Proteomes" id="UP001163823">
    <property type="component" value="Chromosome 3"/>
</dbReference>
<dbReference type="KEGG" id="qsa:O6P43_006118"/>
<comment type="caution">
    <text evidence="1">The sequence shown here is derived from an EMBL/GenBank/DDBJ whole genome shotgun (WGS) entry which is preliminary data.</text>
</comment>
<name>A0AAD7Q8D3_QUISA</name>
<dbReference type="AlphaFoldDB" id="A0AAD7Q8D3"/>
<accession>A0AAD7Q8D3</accession>